<evidence type="ECO:0000259" key="1">
    <source>
        <dbReference type="Pfam" id="PF00534"/>
    </source>
</evidence>
<accession>A0ABY4HU29</accession>
<evidence type="ECO:0000259" key="2">
    <source>
        <dbReference type="Pfam" id="PF13439"/>
    </source>
</evidence>
<dbReference type="PANTHER" id="PTHR12526">
    <property type="entry name" value="GLYCOSYLTRANSFERASE"/>
    <property type="match status" value="1"/>
</dbReference>
<feature type="domain" description="Glycosyltransferase subfamily 4-like N-terminal" evidence="2">
    <location>
        <begin position="18"/>
        <end position="177"/>
    </location>
</feature>
<protein>
    <submittedName>
        <fullName evidence="3">Glycosyltransferase family 4 protein</fullName>
    </submittedName>
</protein>
<dbReference type="Proteomes" id="UP000830198">
    <property type="component" value="Chromosome"/>
</dbReference>
<dbReference type="CDD" id="cd03808">
    <property type="entry name" value="GT4_CapM-like"/>
    <property type="match status" value="1"/>
</dbReference>
<proteinExistence type="predicted"/>
<evidence type="ECO:0000313" key="3">
    <source>
        <dbReference type="EMBL" id="UPK67097.1"/>
    </source>
</evidence>
<dbReference type="RefSeq" id="WP_247809284.1">
    <property type="nucleotide sequence ID" value="NZ_CP095855.1"/>
</dbReference>
<name>A0ABY4HU29_CHIFI</name>
<sequence length="378" mass="42128">MEEIKKIRVLQTIRQGKIGGGESHVLDLVRYLDKSLFEPVVLSFTDGPMITSLTQLGIPAHVIHTEKAFDIKVWRKVKQLLKEQRIDIVHVHGTRANTNVLWAARTLGLPVIYTIHGWSFHDSLPAWNRKARILAEKFITQHTRLNITVSDSNHQTGLRVFGHFKSLVVKNGVNLDKFNRLGEYPDIKALYGIPAHHLVIGYIVRITEQKDPLGMLRAYATVCSNFPDLTLLMIGEGDLKAAAVRLAGDLGISGRVVFDNFRQDVPAVLNAVDIYCLPSLWEGFPIGVLEAMAMGKAVIASDVDGTREAVEHEVTGLLVPPKNETALAAAIERLIKDRALRSSLQENAGRCVKANFDVRDMTHKIETVYQQMLAPLQD</sequence>
<dbReference type="Pfam" id="PF00534">
    <property type="entry name" value="Glycos_transf_1"/>
    <property type="match status" value="1"/>
</dbReference>
<dbReference type="Pfam" id="PF13439">
    <property type="entry name" value="Glyco_transf_4"/>
    <property type="match status" value="1"/>
</dbReference>
<dbReference type="EMBL" id="CP095855">
    <property type="protein sequence ID" value="UPK67097.1"/>
    <property type="molecule type" value="Genomic_DNA"/>
</dbReference>
<reference evidence="3 4" key="1">
    <citation type="submission" date="2022-04" db="EMBL/GenBank/DDBJ databases">
        <title>The arsenic-methylating capacity of Chitinophaga filiformis YT5 during chitin decomposition.</title>
        <authorList>
            <person name="Chen G."/>
            <person name="Liang Y."/>
        </authorList>
    </citation>
    <scope>NUCLEOTIDE SEQUENCE [LARGE SCALE GENOMIC DNA]</scope>
    <source>
        <strain evidence="3 4">YT5</strain>
    </source>
</reference>
<feature type="domain" description="Glycosyl transferase family 1" evidence="1">
    <location>
        <begin position="191"/>
        <end position="348"/>
    </location>
</feature>
<keyword evidence="4" id="KW-1185">Reference proteome</keyword>
<dbReference type="InterPro" id="IPR001296">
    <property type="entry name" value="Glyco_trans_1"/>
</dbReference>
<evidence type="ECO:0000313" key="4">
    <source>
        <dbReference type="Proteomes" id="UP000830198"/>
    </source>
</evidence>
<dbReference type="Gene3D" id="3.40.50.2000">
    <property type="entry name" value="Glycogen Phosphorylase B"/>
    <property type="match status" value="2"/>
</dbReference>
<gene>
    <name evidence="3" type="ORF">MYF79_19345</name>
</gene>
<organism evidence="3 4">
    <name type="scientific">Chitinophaga filiformis</name>
    <name type="common">Myxococcus filiformis</name>
    <name type="synonym">Flexibacter filiformis</name>
    <dbReference type="NCBI Taxonomy" id="104663"/>
    <lineage>
        <taxon>Bacteria</taxon>
        <taxon>Pseudomonadati</taxon>
        <taxon>Bacteroidota</taxon>
        <taxon>Chitinophagia</taxon>
        <taxon>Chitinophagales</taxon>
        <taxon>Chitinophagaceae</taxon>
        <taxon>Chitinophaga</taxon>
    </lineage>
</organism>
<dbReference type="InterPro" id="IPR028098">
    <property type="entry name" value="Glyco_trans_4-like_N"/>
</dbReference>
<dbReference type="PANTHER" id="PTHR12526:SF630">
    <property type="entry name" value="GLYCOSYLTRANSFERASE"/>
    <property type="match status" value="1"/>
</dbReference>
<dbReference type="SUPFAM" id="SSF53756">
    <property type="entry name" value="UDP-Glycosyltransferase/glycogen phosphorylase"/>
    <property type="match status" value="1"/>
</dbReference>